<evidence type="ECO:0000256" key="5">
    <source>
        <dbReference type="ARBA" id="ARBA00023163"/>
    </source>
</evidence>
<dbReference type="SUPFAM" id="SSF57701">
    <property type="entry name" value="Zn2/Cys6 DNA-binding domain"/>
    <property type="match status" value="1"/>
</dbReference>
<evidence type="ECO:0000256" key="4">
    <source>
        <dbReference type="ARBA" id="ARBA00023125"/>
    </source>
</evidence>
<evidence type="ECO:0000256" key="6">
    <source>
        <dbReference type="ARBA" id="ARBA00023242"/>
    </source>
</evidence>
<dbReference type="Gene3D" id="4.10.240.10">
    <property type="entry name" value="Zn(2)-C6 fungal-type DNA-binding domain"/>
    <property type="match status" value="1"/>
</dbReference>
<keyword evidence="1" id="KW-0479">Metal-binding</keyword>
<keyword evidence="4" id="KW-0238">DNA-binding</keyword>
<evidence type="ECO:0000256" key="2">
    <source>
        <dbReference type="ARBA" id="ARBA00022833"/>
    </source>
</evidence>
<keyword evidence="3" id="KW-0805">Transcription regulation</keyword>
<sequence length="634" mass="72553">MDSRTKRKVPGESVIQFCNNNARHGSKGGRVSTSCKSCSRSKKKCIFDGTGDKCQLCAARGIECSLKRSRETGSGSESGSGSGSGSVALAGTSDQEWLTVFLNEDAPFYNLNVLNTTPQSPEHRYVTRSLGYEGFSGMLYGILGEYDPLLRDKFFQYDDNDECCFHEKFFRRIEKNGFSHIFAYKKYDVAEREDFRLCHLSHGLDFYLNKVSNLHGYIPALVTLYVKFILPSLPIFDGTSINSVFSASAGAEESVDYGEFSDPLILLLLYRLTYRWFYYDTTIPIKGMDIMKGDDLQFIFGEEFFSVVWNQINRELIAPTITTLKSMILFYHIISFKGTGYRTPFESNLLSSIVNTSYIMGLHLDCSGWNVPKDEKNLRKRLWWTILVLDIWNKLANSLPTLAMNNSMFECNEPTSSVWFDMFDDIDDFFPESTIYSFYLFSKISYTTSKMVKTLFGGKTTINDPEIQDFDDILDMWLEEYSSLSLEASVPYSSVALCYAVAKILIFRLKFKLIANDMEYNRLCFNGLINLFGKVMEILEGPSSSGVNCFWYNFSRSHFFYLRDVLLLLMVISSDKPQSLTVFRLVRRFKEWLANNARTLKIVLPALVRINITISSLGKQVKRLKDEQASKLYN</sequence>
<evidence type="ECO:0000259" key="8">
    <source>
        <dbReference type="PROSITE" id="PS00463"/>
    </source>
</evidence>
<accession>A0ABX6EXM2</accession>
<keyword evidence="5" id="KW-0804">Transcription</keyword>
<dbReference type="PANTHER" id="PTHR31668">
    <property type="entry name" value="GLUCOSE TRANSPORT TRANSCRIPTION REGULATOR RGT1-RELATED-RELATED"/>
    <property type="match status" value="1"/>
</dbReference>
<dbReference type="InterPro" id="IPR007219">
    <property type="entry name" value="XnlR_reg_dom"/>
</dbReference>
<evidence type="ECO:0000256" key="3">
    <source>
        <dbReference type="ARBA" id="ARBA00023015"/>
    </source>
</evidence>
<feature type="domain" description="Zn(2)-C6 fungal-type" evidence="8">
    <location>
        <begin position="34"/>
        <end position="64"/>
    </location>
</feature>
<reference evidence="9 10" key="1">
    <citation type="submission" date="2016-03" db="EMBL/GenBank/DDBJ databases">
        <title>How can Kluyveromyces marxianus grow so fast - potential evolutionary course in Saccharomyces Complex revealed by comparative genomics.</title>
        <authorList>
            <person name="Mo W."/>
            <person name="Lu W."/>
            <person name="Yang X."/>
            <person name="Qi J."/>
            <person name="Lv H."/>
        </authorList>
    </citation>
    <scope>NUCLEOTIDE SEQUENCE [LARGE SCALE GENOMIC DNA]</scope>
    <source>
        <strain evidence="9 10">FIM1</strain>
    </source>
</reference>
<evidence type="ECO:0000256" key="1">
    <source>
        <dbReference type="ARBA" id="ARBA00022723"/>
    </source>
</evidence>
<dbReference type="CDD" id="cd12148">
    <property type="entry name" value="fungal_TF_MHR"/>
    <property type="match status" value="1"/>
</dbReference>
<dbReference type="InterPro" id="IPR001138">
    <property type="entry name" value="Zn2Cys6_DnaBD"/>
</dbReference>
<evidence type="ECO:0000313" key="10">
    <source>
        <dbReference type="Proteomes" id="UP000422736"/>
    </source>
</evidence>
<dbReference type="InterPro" id="IPR036864">
    <property type="entry name" value="Zn2-C6_fun-type_DNA-bd_sf"/>
</dbReference>
<dbReference type="PROSITE" id="PS00463">
    <property type="entry name" value="ZN2_CY6_FUNGAL_1"/>
    <property type="match status" value="1"/>
</dbReference>
<keyword evidence="10" id="KW-1185">Reference proteome</keyword>
<evidence type="ECO:0000256" key="7">
    <source>
        <dbReference type="SAM" id="MobiDB-lite"/>
    </source>
</evidence>
<dbReference type="Proteomes" id="UP000422736">
    <property type="component" value="Chromosome 5"/>
</dbReference>
<dbReference type="CDD" id="cd00067">
    <property type="entry name" value="GAL4"/>
    <property type="match status" value="1"/>
</dbReference>
<evidence type="ECO:0000313" key="9">
    <source>
        <dbReference type="EMBL" id="QGN16817.1"/>
    </source>
</evidence>
<dbReference type="EMBL" id="CP015058">
    <property type="protein sequence ID" value="QGN16817.1"/>
    <property type="molecule type" value="Genomic_DNA"/>
</dbReference>
<organism evidence="9 10">
    <name type="scientific">Kluyveromyces marxianus</name>
    <name type="common">Yeast</name>
    <name type="synonym">Candida kefyr</name>
    <dbReference type="NCBI Taxonomy" id="4911"/>
    <lineage>
        <taxon>Eukaryota</taxon>
        <taxon>Fungi</taxon>
        <taxon>Dikarya</taxon>
        <taxon>Ascomycota</taxon>
        <taxon>Saccharomycotina</taxon>
        <taxon>Saccharomycetes</taxon>
        <taxon>Saccharomycetales</taxon>
        <taxon>Saccharomycetaceae</taxon>
        <taxon>Kluyveromyces</taxon>
    </lineage>
</organism>
<protein>
    <submittedName>
        <fullName evidence="9">Fungal trans super family conserved domain</fullName>
    </submittedName>
</protein>
<proteinExistence type="predicted"/>
<keyword evidence="6" id="KW-0539">Nucleus</keyword>
<name>A0ABX6EXM2_KLUMA</name>
<dbReference type="InterPro" id="IPR050797">
    <property type="entry name" value="Carb_Metab_Trans_Reg"/>
</dbReference>
<keyword evidence="2" id="KW-0862">Zinc</keyword>
<dbReference type="Pfam" id="PF04082">
    <property type="entry name" value="Fungal_trans"/>
    <property type="match status" value="1"/>
</dbReference>
<reference evidence="9 10" key="2">
    <citation type="submission" date="2019-11" db="EMBL/GenBank/DDBJ databases">
        <authorList>
            <person name="Lu H."/>
        </authorList>
    </citation>
    <scope>NUCLEOTIDE SEQUENCE [LARGE SCALE GENOMIC DNA]</scope>
    <source>
        <strain evidence="9 10">FIM1</strain>
    </source>
</reference>
<feature type="region of interest" description="Disordered" evidence="7">
    <location>
        <begin position="69"/>
        <end position="88"/>
    </location>
</feature>
<gene>
    <name evidence="9" type="ORF">FIM1_3541</name>
</gene>